<evidence type="ECO:0000256" key="4">
    <source>
        <dbReference type="SAM" id="MobiDB-lite"/>
    </source>
</evidence>
<keyword evidence="2 9" id="KW-0378">Hydrolase</keyword>
<comment type="similarity">
    <text evidence="1">Belongs to the glycosyl hydrolase 2 family.</text>
</comment>
<protein>
    <submittedName>
        <fullName evidence="9">Glycosyl hydrolase family 2</fullName>
    </submittedName>
</protein>
<dbReference type="GO" id="GO:0004553">
    <property type="term" value="F:hydrolase activity, hydrolyzing O-glycosyl compounds"/>
    <property type="evidence" value="ECO:0007669"/>
    <property type="project" value="InterPro"/>
</dbReference>
<dbReference type="SUPFAM" id="SSF49303">
    <property type="entry name" value="beta-Galactosidase/glucuronidase domain"/>
    <property type="match status" value="1"/>
</dbReference>
<dbReference type="Gene3D" id="2.60.120.260">
    <property type="entry name" value="Galactose-binding domain-like"/>
    <property type="match status" value="1"/>
</dbReference>
<dbReference type="Pfam" id="PF00703">
    <property type="entry name" value="Glyco_hydro_2"/>
    <property type="match status" value="1"/>
</dbReference>
<dbReference type="RefSeq" id="WP_211325792.1">
    <property type="nucleotide sequence ID" value="NZ_QXDC01000002.1"/>
</dbReference>
<feature type="domain" description="Glycosyl hydrolases family 2 sugar binding" evidence="8">
    <location>
        <begin position="136"/>
        <end position="205"/>
    </location>
</feature>
<evidence type="ECO:0000313" key="9">
    <source>
        <dbReference type="EMBL" id="RIA46068.1"/>
    </source>
</evidence>
<dbReference type="Proteomes" id="UP000266568">
    <property type="component" value="Unassembled WGS sequence"/>
</dbReference>
<keyword evidence="5" id="KW-0732">Signal</keyword>
<name>A0A397PAS8_9SPHN</name>
<keyword evidence="3" id="KW-0326">Glycosidase</keyword>
<dbReference type="Pfam" id="PF02837">
    <property type="entry name" value="Glyco_hydro_2_N"/>
    <property type="match status" value="1"/>
</dbReference>
<reference evidence="9 10" key="1">
    <citation type="submission" date="2018-08" db="EMBL/GenBank/DDBJ databases">
        <title>Genomic Encyclopedia of Type Strains, Phase IV (KMG-IV): sequencing the most valuable type-strain genomes for metagenomic binning, comparative biology and taxonomic classification.</title>
        <authorList>
            <person name="Goeker M."/>
        </authorList>
    </citation>
    <scope>NUCLEOTIDE SEQUENCE [LARGE SCALE GENOMIC DNA]</scope>
    <source>
        <strain evidence="9 10">DSM 25527</strain>
    </source>
</reference>
<dbReference type="PANTHER" id="PTHR42732:SF2">
    <property type="entry name" value="BETA-MANNOSIDASE"/>
    <property type="match status" value="1"/>
</dbReference>
<feature type="signal peptide" evidence="5">
    <location>
        <begin position="1"/>
        <end position="21"/>
    </location>
</feature>
<organism evidence="9 10">
    <name type="scientific">Hephaestia caeni</name>
    <dbReference type="NCBI Taxonomy" id="645617"/>
    <lineage>
        <taxon>Bacteria</taxon>
        <taxon>Pseudomonadati</taxon>
        <taxon>Pseudomonadota</taxon>
        <taxon>Alphaproteobacteria</taxon>
        <taxon>Sphingomonadales</taxon>
        <taxon>Sphingomonadaceae</taxon>
        <taxon>Hephaestia</taxon>
    </lineage>
</organism>
<keyword evidence="10" id="KW-1185">Reference proteome</keyword>
<dbReference type="InterPro" id="IPR036156">
    <property type="entry name" value="Beta-gal/glucu_dom_sf"/>
</dbReference>
<dbReference type="InterPro" id="IPR006104">
    <property type="entry name" value="Glyco_hydro_2_N"/>
</dbReference>
<feature type="chain" id="PRO_5017387867" evidence="5">
    <location>
        <begin position="22"/>
        <end position="668"/>
    </location>
</feature>
<dbReference type="AlphaFoldDB" id="A0A397PAS8"/>
<sequence length="668" mass="72601">MTRVSTLLLGTALILGSSALAAHAQTATPPPKNPANSATGTAGFTKPGTTEGGAAYVGPIISKWGKAVTPENAWRGYPRPQMARDTWLNLNGQWDYAIAPASAPQPTAMDGKILVPFAVESKLSGVARKLMPDDRLWYKRTFTLPAKWPGQRTLLHFGAVDYESTVLVNGAVVGSHKGGSDPFSFDITQYLRPGANELVVQVTDPTSTGDQPRGKQTLEPRGIWYTAVSGIWQTVWLEPVSDLYIRDVRAVPDIDKGELSVAVALSNTAAPDDAVRLTARDKGKVIATTILRGNRKATLKIPNAHLWSPDDPYLYDLTAELVKVTPPQGAGDDRKGLPPMTDREVQAYAAAKVVGSPSDTVQSYFGMRKISTGINPATGKMALLLNNKPLFQNGTLDQGWWPGGLLTPPSAEAARSDIAFLKKAGFNMLRKHIKVEPAQYYADADRLGILIWQDMPSGAFGDQAVRRPSTQEATMSSDAMAEYQSELSRIIGALRSFPSIVMWVTNNEGWGQYDAGTVGGIARNMDPSRLVNTASGWMDVPDSGSDVYDIHTYDEVPVAPSAHPDRPIITGEYGGVGLPIQGHLWFTDRDARIYQFATDQADYRKRYKVKFDEIVRQAKEIGLAASVYTETSDVEGELNGLLTYDRAVSKLPAEEFAKMAEPLFEDGK</sequence>
<dbReference type="InterPro" id="IPR006102">
    <property type="entry name" value="Ig-like_GH2"/>
</dbReference>
<dbReference type="InterPro" id="IPR006103">
    <property type="entry name" value="Glyco_hydro_2_cat"/>
</dbReference>
<dbReference type="SUPFAM" id="SSF49785">
    <property type="entry name" value="Galactose-binding domain-like"/>
    <property type="match status" value="1"/>
</dbReference>
<dbReference type="GO" id="GO:0005975">
    <property type="term" value="P:carbohydrate metabolic process"/>
    <property type="evidence" value="ECO:0007669"/>
    <property type="project" value="InterPro"/>
</dbReference>
<evidence type="ECO:0000256" key="1">
    <source>
        <dbReference type="ARBA" id="ARBA00007401"/>
    </source>
</evidence>
<evidence type="ECO:0000256" key="5">
    <source>
        <dbReference type="SAM" id="SignalP"/>
    </source>
</evidence>
<dbReference type="InterPro" id="IPR051913">
    <property type="entry name" value="GH2_Domain-Containing"/>
</dbReference>
<dbReference type="InterPro" id="IPR008979">
    <property type="entry name" value="Galactose-bd-like_sf"/>
</dbReference>
<evidence type="ECO:0000256" key="3">
    <source>
        <dbReference type="ARBA" id="ARBA00023295"/>
    </source>
</evidence>
<gene>
    <name evidence="9" type="ORF">DFR49_0597</name>
</gene>
<feature type="domain" description="Glycoside hydrolase family 2 catalytic" evidence="7">
    <location>
        <begin position="412"/>
        <end position="647"/>
    </location>
</feature>
<comment type="caution">
    <text evidence="9">The sequence shown here is derived from an EMBL/GenBank/DDBJ whole genome shotgun (WGS) entry which is preliminary data.</text>
</comment>
<accession>A0A397PAS8</accession>
<evidence type="ECO:0000259" key="8">
    <source>
        <dbReference type="Pfam" id="PF02837"/>
    </source>
</evidence>
<feature type="region of interest" description="Disordered" evidence="4">
    <location>
        <begin position="25"/>
        <end position="48"/>
    </location>
</feature>
<dbReference type="PANTHER" id="PTHR42732">
    <property type="entry name" value="BETA-GALACTOSIDASE"/>
    <property type="match status" value="1"/>
</dbReference>
<dbReference type="SUPFAM" id="SSF51445">
    <property type="entry name" value="(Trans)glycosidases"/>
    <property type="match status" value="1"/>
</dbReference>
<dbReference type="Gene3D" id="3.20.20.80">
    <property type="entry name" value="Glycosidases"/>
    <property type="match status" value="1"/>
</dbReference>
<evidence type="ECO:0000256" key="2">
    <source>
        <dbReference type="ARBA" id="ARBA00022801"/>
    </source>
</evidence>
<dbReference type="InterPro" id="IPR013783">
    <property type="entry name" value="Ig-like_fold"/>
</dbReference>
<dbReference type="InterPro" id="IPR017853">
    <property type="entry name" value="GH"/>
</dbReference>
<dbReference type="Gene3D" id="2.60.40.10">
    <property type="entry name" value="Immunoglobulins"/>
    <property type="match status" value="1"/>
</dbReference>
<dbReference type="EMBL" id="QXDC01000002">
    <property type="protein sequence ID" value="RIA46068.1"/>
    <property type="molecule type" value="Genomic_DNA"/>
</dbReference>
<proteinExistence type="inferred from homology"/>
<feature type="domain" description="Glycoside hydrolase family 2 immunoglobulin-like beta-sandwich" evidence="6">
    <location>
        <begin position="244"/>
        <end position="321"/>
    </location>
</feature>
<evidence type="ECO:0000313" key="10">
    <source>
        <dbReference type="Proteomes" id="UP000266568"/>
    </source>
</evidence>
<evidence type="ECO:0000259" key="7">
    <source>
        <dbReference type="Pfam" id="PF02836"/>
    </source>
</evidence>
<evidence type="ECO:0000259" key="6">
    <source>
        <dbReference type="Pfam" id="PF00703"/>
    </source>
</evidence>
<dbReference type="Pfam" id="PF02836">
    <property type="entry name" value="Glyco_hydro_2_C"/>
    <property type="match status" value="1"/>
</dbReference>